<dbReference type="NCBIfam" id="TIGR02187">
    <property type="entry name" value="PDO_seleno_TRX"/>
    <property type="match status" value="1"/>
</dbReference>
<dbReference type="EMBL" id="NJBO01000009">
    <property type="protein sequence ID" value="TKJ42771.1"/>
    <property type="molecule type" value="Genomic_DNA"/>
</dbReference>
<dbReference type="Pfam" id="PF13192">
    <property type="entry name" value="Thioredoxin_3"/>
    <property type="match status" value="1"/>
</dbReference>
<evidence type="ECO:0000313" key="2">
    <source>
        <dbReference type="EMBL" id="TKJ42771.1"/>
    </source>
</evidence>
<dbReference type="AlphaFoldDB" id="A0A532V6F0"/>
<protein>
    <submittedName>
        <fullName evidence="2">Glutaredoxin</fullName>
    </submittedName>
</protein>
<dbReference type="InterPro" id="IPR012336">
    <property type="entry name" value="Thioredoxin-like_fold"/>
</dbReference>
<dbReference type="InterPro" id="IPR036249">
    <property type="entry name" value="Thioredoxin-like_sf"/>
</dbReference>
<dbReference type="Proteomes" id="UP000317778">
    <property type="component" value="Unassembled WGS sequence"/>
</dbReference>
<name>A0A532V6F0_UNCT6</name>
<feature type="domain" description="Thioredoxin-like fold" evidence="1">
    <location>
        <begin position="136"/>
        <end position="213"/>
    </location>
</feature>
<comment type="caution">
    <text evidence="2">The sequence shown here is derived from an EMBL/GenBank/DDBJ whole genome shotgun (WGS) entry which is preliminary data.</text>
</comment>
<dbReference type="SUPFAM" id="SSF52833">
    <property type="entry name" value="Thioredoxin-like"/>
    <property type="match status" value="2"/>
</dbReference>
<dbReference type="PANTHER" id="PTHR37170:SF1">
    <property type="entry name" value="GLUTAREDOXIN-LIKE PROTEIN"/>
    <property type="match status" value="1"/>
</dbReference>
<dbReference type="InterPro" id="IPR011903">
    <property type="entry name" value="TON_0319-like"/>
</dbReference>
<dbReference type="PROSITE" id="PS51354">
    <property type="entry name" value="GLUTAREDOXIN_2"/>
    <property type="match status" value="1"/>
</dbReference>
<dbReference type="Gene3D" id="3.40.30.10">
    <property type="entry name" value="Glutaredoxin"/>
    <property type="match status" value="2"/>
</dbReference>
<dbReference type="PANTHER" id="PTHR37170">
    <property type="entry name" value="GLUTAREDOXIN-RELATED"/>
    <property type="match status" value="1"/>
</dbReference>
<reference evidence="2 3" key="1">
    <citation type="submission" date="2017-06" db="EMBL/GenBank/DDBJ databases">
        <title>Novel microbial phyla capable of carbon fixation and sulfur reduction in deep-sea sediments.</title>
        <authorList>
            <person name="Huang J."/>
            <person name="Baker B."/>
            <person name="Wang Y."/>
        </authorList>
    </citation>
    <scope>NUCLEOTIDE SEQUENCE [LARGE SCALE GENOMIC DNA]</scope>
    <source>
        <strain evidence="2">B3_TA06</strain>
    </source>
</reference>
<accession>A0A532V6F0</accession>
<organism evidence="2 3">
    <name type="scientific">candidate division TA06 bacterium B3_TA06</name>
    <dbReference type="NCBI Taxonomy" id="2012487"/>
    <lineage>
        <taxon>Bacteria</taxon>
        <taxon>Bacteria division TA06</taxon>
    </lineage>
</organism>
<proteinExistence type="predicted"/>
<evidence type="ECO:0000259" key="1">
    <source>
        <dbReference type="Pfam" id="PF13192"/>
    </source>
</evidence>
<sequence length="221" mass="24659">MGMLKDEDKKYIREQFDEKLKGPVKILLFSQKLECEYCQPTEEILTELSELSDKITLDVRNLQIDSDDAKQFGVDKVPAIILLGEQDKDYGIRFFGIPSGYEFSTLLADILEVSAGKSDLSPQLVKKVAAITTPVEIKVFVTPTCPYCPNAVRAAHKIAMANPRYIKAQMIESVEFPHLANKYAVYGVPKTIINERVQFEGAMPEAAVVEQVLSALTQPES</sequence>
<gene>
    <name evidence="2" type="ORF">CEE36_06720</name>
</gene>
<evidence type="ECO:0000313" key="3">
    <source>
        <dbReference type="Proteomes" id="UP000317778"/>
    </source>
</evidence>
<dbReference type="CDD" id="cd02975">
    <property type="entry name" value="PfPDO_like_N"/>
    <property type="match status" value="1"/>
</dbReference>
<dbReference type="CDD" id="cd02973">
    <property type="entry name" value="TRX_GRX_like"/>
    <property type="match status" value="1"/>
</dbReference>